<dbReference type="PANTHER" id="PTHR30337">
    <property type="entry name" value="COMPONENT OF ATP-DEPENDENT DSDNA EXONUCLEASE"/>
    <property type="match status" value="1"/>
</dbReference>
<proteinExistence type="inferred from homology"/>
<dbReference type="NCBIfam" id="TIGR00619">
    <property type="entry name" value="sbcd"/>
    <property type="match status" value="1"/>
</dbReference>
<evidence type="ECO:0000256" key="4">
    <source>
        <dbReference type="ARBA" id="ARBA00022722"/>
    </source>
</evidence>
<dbReference type="InterPro" id="IPR029052">
    <property type="entry name" value="Metallo-depent_PP-like"/>
</dbReference>
<organism evidence="10 11">
    <name type="scientific">Massiliimalia timonensis</name>
    <dbReference type="NCBI Taxonomy" id="1987501"/>
    <lineage>
        <taxon>Bacteria</taxon>
        <taxon>Bacillati</taxon>
        <taxon>Bacillota</taxon>
        <taxon>Clostridia</taxon>
        <taxon>Eubacteriales</taxon>
        <taxon>Oscillospiraceae</taxon>
        <taxon>Massiliimalia</taxon>
    </lineage>
</organism>
<dbReference type="RefSeq" id="WP_154825111.1">
    <property type="nucleotide sequence ID" value="NZ_JACRTL010000002.1"/>
</dbReference>
<feature type="domain" description="Nuclease SbcCD subunit D C-terminal" evidence="9">
    <location>
        <begin position="266"/>
        <end position="357"/>
    </location>
</feature>
<reference evidence="10" key="1">
    <citation type="submission" date="2020-08" db="EMBL/GenBank/DDBJ databases">
        <title>Genome public.</title>
        <authorList>
            <person name="Liu C."/>
            <person name="Sun Q."/>
        </authorList>
    </citation>
    <scope>NUCLEOTIDE SEQUENCE</scope>
    <source>
        <strain evidence="10">NSJ-15</strain>
    </source>
</reference>
<gene>
    <name evidence="7" type="primary">sbcD</name>
    <name evidence="10" type="ORF">H8702_04425</name>
</gene>
<dbReference type="GO" id="GO:0004519">
    <property type="term" value="F:endonuclease activity"/>
    <property type="evidence" value="ECO:0007669"/>
    <property type="project" value="UniProtKB-KW"/>
</dbReference>
<dbReference type="GO" id="GO:0006310">
    <property type="term" value="P:DNA recombination"/>
    <property type="evidence" value="ECO:0007669"/>
    <property type="project" value="UniProtKB-KW"/>
</dbReference>
<dbReference type="Pfam" id="PF00149">
    <property type="entry name" value="Metallophos"/>
    <property type="match status" value="1"/>
</dbReference>
<dbReference type="GO" id="GO:0006260">
    <property type="term" value="P:DNA replication"/>
    <property type="evidence" value="ECO:0007669"/>
    <property type="project" value="UniProtKB-KW"/>
</dbReference>
<evidence type="ECO:0000256" key="5">
    <source>
        <dbReference type="ARBA" id="ARBA00022801"/>
    </source>
</evidence>
<evidence type="ECO:0000259" key="9">
    <source>
        <dbReference type="Pfam" id="PF12320"/>
    </source>
</evidence>
<dbReference type="EMBL" id="JACRTL010000002">
    <property type="protein sequence ID" value="MBC8610368.1"/>
    <property type="molecule type" value="Genomic_DNA"/>
</dbReference>
<evidence type="ECO:0000256" key="1">
    <source>
        <dbReference type="ARBA" id="ARBA00010555"/>
    </source>
</evidence>
<evidence type="ECO:0000256" key="7">
    <source>
        <dbReference type="RuleBase" id="RU363069"/>
    </source>
</evidence>
<evidence type="ECO:0000259" key="8">
    <source>
        <dbReference type="Pfam" id="PF00149"/>
    </source>
</evidence>
<accession>A0A8J6P3C6</accession>
<comment type="subunit">
    <text evidence="2 7">Heterodimer of SbcC and SbcD.</text>
</comment>
<evidence type="ECO:0000256" key="3">
    <source>
        <dbReference type="ARBA" id="ARBA00013365"/>
    </source>
</evidence>
<dbReference type="InterPro" id="IPR041796">
    <property type="entry name" value="Mre11_N"/>
</dbReference>
<dbReference type="InterPro" id="IPR026843">
    <property type="entry name" value="SbcD_C"/>
</dbReference>
<dbReference type="Pfam" id="PF12320">
    <property type="entry name" value="SbcD_C"/>
    <property type="match status" value="1"/>
</dbReference>
<dbReference type="AlphaFoldDB" id="A0A8J6P3C6"/>
<keyword evidence="11" id="KW-1185">Reference proteome</keyword>
<evidence type="ECO:0000313" key="11">
    <source>
        <dbReference type="Proteomes" id="UP000632659"/>
    </source>
</evidence>
<dbReference type="GO" id="GO:0008408">
    <property type="term" value="F:3'-5' exonuclease activity"/>
    <property type="evidence" value="ECO:0007669"/>
    <property type="project" value="InterPro"/>
</dbReference>
<name>A0A8J6P3C6_9FIRM</name>
<feature type="domain" description="Calcineurin-like phosphoesterase" evidence="8">
    <location>
        <begin position="1"/>
        <end position="217"/>
    </location>
</feature>
<evidence type="ECO:0000256" key="2">
    <source>
        <dbReference type="ARBA" id="ARBA00011322"/>
    </source>
</evidence>
<keyword evidence="7" id="KW-0235">DNA replication</keyword>
<dbReference type="InterPro" id="IPR004593">
    <property type="entry name" value="SbcD"/>
</dbReference>
<comment type="caution">
    <text evidence="10">The sequence shown here is derived from an EMBL/GenBank/DDBJ whole genome shotgun (WGS) entry which is preliminary data.</text>
</comment>
<comment type="function">
    <text evidence="7">SbcCD cleaves DNA hairpin structures. These structures can inhibit DNA replication and are intermediates in certain DNA recombination reactions. The complex acts as a 3'-&gt;5' double strand exonuclease that can open hairpins. It also has a 5' single-strand endonuclease activity.</text>
</comment>
<dbReference type="InterPro" id="IPR050535">
    <property type="entry name" value="DNA_Repair-Maintenance_Comp"/>
</dbReference>
<keyword evidence="7" id="KW-0255">Endonuclease</keyword>
<sequence>MKLLHCSDLHIGKRVNGFSMLPDQQKILGQIVRITQDEKPGAVLIAGDVYDKTIPSAEAVELFDWFLTRLAEQSVPVFFISGNHDSPERLDYAGRILQKQGVYVSGCYQGKVDCYSLCDEYGPVHIYLLPFIKPAMVNAYREQRSDSYHQAVKEVLAGLPVSPGERNVLIAHQFVVAGGAEPERSDSETLSLGGIDQVDASVFDGFDYVALGHLHGPQRIGRDTIRYSGSPLKYSFSECRQHKSICMVELGEKGTVKTKLIELTPARDMRKIKGKLRTLISPEVAGLADPEDYLHVTLTDEETVIDAIGKLRHVYPNVMQIEFENRRQQAQGAFSLSSEAAREADPFELFQDFYEAQNNQPMSESQQELVRRALAGNREEAR</sequence>
<dbReference type="Proteomes" id="UP000632659">
    <property type="component" value="Unassembled WGS sequence"/>
</dbReference>
<dbReference type="CDD" id="cd00840">
    <property type="entry name" value="MPP_Mre11_N"/>
    <property type="match status" value="1"/>
</dbReference>
<comment type="similarity">
    <text evidence="1 7">Belongs to the SbcD family.</text>
</comment>
<keyword evidence="6 7" id="KW-0269">Exonuclease</keyword>
<keyword evidence="7" id="KW-0233">DNA recombination</keyword>
<evidence type="ECO:0000256" key="6">
    <source>
        <dbReference type="ARBA" id="ARBA00022839"/>
    </source>
</evidence>
<dbReference type="SUPFAM" id="SSF56300">
    <property type="entry name" value="Metallo-dependent phosphatases"/>
    <property type="match status" value="1"/>
</dbReference>
<dbReference type="PANTHER" id="PTHR30337:SF0">
    <property type="entry name" value="NUCLEASE SBCCD SUBUNIT D"/>
    <property type="match status" value="1"/>
</dbReference>
<evidence type="ECO:0000313" key="10">
    <source>
        <dbReference type="EMBL" id="MBC8610368.1"/>
    </source>
</evidence>
<dbReference type="Gene3D" id="3.60.21.10">
    <property type="match status" value="1"/>
</dbReference>
<dbReference type="InterPro" id="IPR004843">
    <property type="entry name" value="Calcineurin-like_PHP"/>
</dbReference>
<protein>
    <recommendedName>
        <fullName evidence="3 7">Nuclease SbcCD subunit D</fullName>
    </recommendedName>
</protein>
<keyword evidence="4 7" id="KW-0540">Nuclease</keyword>
<keyword evidence="5 7" id="KW-0378">Hydrolase</keyword>